<evidence type="ECO:0000256" key="1">
    <source>
        <dbReference type="PROSITE-ProRule" id="PRU00169"/>
    </source>
</evidence>
<dbReference type="GO" id="GO:0000156">
    <property type="term" value="F:phosphorelay response regulator activity"/>
    <property type="evidence" value="ECO:0007669"/>
    <property type="project" value="InterPro"/>
</dbReference>
<comment type="caution">
    <text evidence="4">The sequence shown here is derived from an EMBL/GenBank/DDBJ whole genome shotgun (WGS) entry which is preliminary data.</text>
</comment>
<evidence type="ECO:0000259" key="2">
    <source>
        <dbReference type="PROSITE" id="PS50110"/>
    </source>
</evidence>
<dbReference type="STRING" id="1317122.ATO12_18045"/>
<dbReference type="GO" id="GO:0003677">
    <property type="term" value="F:DNA binding"/>
    <property type="evidence" value="ECO:0007669"/>
    <property type="project" value="InterPro"/>
</dbReference>
<name>A0A023BV71_9FLAO</name>
<keyword evidence="5" id="KW-1185">Reference proteome</keyword>
<dbReference type="InterPro" id="IPR011006">
    <property type="entry name" value="CheY-like_superfamily"/>
</dbReference>
<evidence type="ECO:0000259" key="3">
    <source>
        <dbReference type="PROSITE" id="PS50930"/>
    </source>
</evidence>
<dbReference type="AlphaFoldDB" id="A0A023BV71"/>
<dbReference type="Gene3D" id="2.40.50.1020">
    <property type="entry name" value="LytTr DNA-binding domain"/>
    <property type="match status" value="1"/>
</dbReference>
<feature type="domain" description="HTH LytTR-type" evidence="3">
    <location>
        <begin position="127"/>
        <end position="230"/>
    </location>
</feature>
<dbReference type="PROSITE" id="PS50110">
    <property type="entry name" value="RESPONSE_REGULATORY"/>
    <property type="match status" value="1"/>
</dbReference>
<dbReference type="SMART" id="SM00850">
    <property type="entry name" value="LytTR"/>
    <property type="match status" value="1"/>
</dbReference>
<evidence type="ECO:0000313" key="4">
    <source>
        <dbReference type="EMBL" id="EZH73834.1"/>
    </source>
</evidence>
<dbReference type="Pfam" id="PF00072">
    <property type="entry name" value="Response_reg"/>
    <property type="match status" value="1"/>
</dbReference>
<feature type="domain" description="Response regulatory" evidence="2">
    <location>
        <begin position="2"/>
        <end position="114"/>
    </location>
</feature>
<reference evidence="4 5" key="1">
    <citation type="submission" date="2014-04" db="EMBL/GenBank/DDBJ databases">
        <title>Aquimarina sp. 22II-S11-z7 Genome Sequencing.</title>
        <authorList>
            <person name="Lai Q."/>
        </authorList>
    </citation>
    <scope>NUCLEOTIDE SEQUENCE [LARGE SCALE GENOMIC DNA]</scope>
    <source>
        <strain evidence="4 5">22II-S11-z7</strain>
    </source>
</reference>
<dbReference type="RefSeq" id="WP_034242638.1">
    <property type="nucleotide sequence ID" value="NZ_AQRA01000005.1"/>
</dbReference>
<dbReference type="PANTHER" id="PTHR37299">
    <property type="entry name" value="TRANSCRIPTIONAL REGULATOR-RELATED"/>
    <property type="match status" value="1"/>
</dbReference>
<dbReference type="Gene3D" id="3.40.50.2300">
    <property type="match status" value="1"/>
</dbReference>
<dbReference type="EMBL" id="AQRA01000005">
    <property type="protein sequence ID" value="EZH73834.1"/>
    <property type="molecule type" value="Genomic_DNA"/>
</dbReference>
<dbReference type="OrthoDB" id="9781059at2"/>
<keyword evidence="1" id="KW-0597">Phosphoprotein</keyword>
<evidence type="ECO:0000313" key="5">
    <source>
        <dbReference type="Proteomes" id="UP000023541"/>
    </source>
</evidence>
<dbReference type="eggNOG" id="COG3279">
    <property type="taxonomic scope" value="Bacteria"/>
</dbReference>
<sequence>MRVLIVEDVTLVADRISDLAKKYIVGCKVKISHTLEDAKYCITEEVYDLLFLDLNLNGEDGFKLLKLVASSSFQTIIITANREKASIAFDFGVLDFISKPILEKRFKIAVNRFLNSNGVHRERLKCLAVKSKKAISLINIEDIECIKASGNYSEIYTVDKRRFLHDKNLEKLTKILPDSFIKVHRSYIVEKSKINKVLKHGGGKYGLELMSGEIVSLSRTMYKKFFLNEY</sequence>
<dbReference type="InterPro" id="IPR007492">
    <property type="entry name" value="LytTR_DNA-bd_dom"/>
</dbReference>
<protein>
    <submittedName>
        <fullName evidence="4">Uncharacterized protein</fullName>
    </submittedName>
</protein>
<dbReference type="Pfam" id="PF04397">
    <property type="entry name" value="LytTR"/>
    <property type="match status" value="1"/>
</dbReference>
<dbReference type="InterPro" id="IPR046947">
    <property type="entry name" value="LytR-like"/>
</dbReference>
<dbReference type="SUPFAM" id="SSF52172">
    <property type="entry name" value="CheY-like"/>
    <property type="match status" value="1"/>
</dbReference>
<proteinExistence type="predicted"/>
<dbReference type="Proteomes" id="UP000023541">
    <property type="component" value="Unassembled WGS sequence"/>
</dbReference>
<dbReference type="SMART" id="SM00448">
    <property type="entry name" value="REC"/>
    <property type="match status" value="1"/>
</dbReference>
<dbReference type="InterPro" id="IPR001789">
    <property type="entry name" value="Sig_transdc_resp-reg_receiver"/>
</dbReference>
<dbReference type="PANTHER" id="PTHR37299:SF1">
    <property type="entry name" value="STAGE 0 SPORULATION PROTEIN A HOMOLOG"/>
    <property type="match status" value="1"/>
</dbReference>
<accession>A0A023BV71</accession>
<feature type="modified residue" description="4-aspartylphosphate" evidence="1">
    <location>
        <position position="53"/>
    </location>
</feature>
<organism evidence="4 5">
    <name type="scientific">Aquimarina atlantica</name>
    <dbReference type="NCBI Taxonomy" id="1317122"/>
    <lineage>
        <taxon>Bacteria</taxon>
        <taxon>Pseudomonadati</taxon>
        <taxon>Bacteroidota</taxon>
        <taxon>Flavobacteriia</taxon>
        <taxon>Flavobacteriales</taxon>
        <taxon>Flavobacteriaceae</taxon>
        <taxon>Aquimarina</taxon>
    </lineage>
</organism>
<dbReference type="PROSITE" id="PS50930">
    <property type="entry name" value="HTH_LYTTR"/>
    <property type="match status" value="1"/>
</dbReference>
<gene>
    <name evidence="4" type="ORF">ATO12_18045</name>
</gene>